<sequence>MRKTQWQGWGPGEQAEHHYLVEPRTLAGGGDIRHVSEFLRASGWQDKSKKGGPLVMESPDRAVLLSYDPYTHPGGWTIRSAAQGNQAEWWAVIGRQAPVEIVAGLTDALTRSRSRSAHAPNVWAPLQEQHWHTQFEGRNYTASSPDGTAWMHFRQDGDGNALWWSGARDERGNGWIAQFAPSTPMHLVQAFSTALASPEPVMRPRGRVPHSTKIRTTSVSVLPSQLSAWQQARITAARAATWARNSVRSPRPRTTPRHHAGAGAFRARR</sequence>
<evidence type="ECO:0000259" key="2">
    <source>
        <dbReference type="Pfam" id="PF03771"/>
    </source>
</evidence>
<feature type="domain" description="DUF317" evidence="2">
    <location>
        <begin position="144"/>
        <end position="201"/>
    </location>
</feature>
<evidence type="ECO:0000313" key="4">
    <source>
        <dbReference type="Proteomes" id="UP001500724"/>
    </source>
</evidence>
<comment type="caution">
    <text evidence="3">The sequence shown here is derived from an EMBL/GenBank/DDBJ whole genome shotgun (WGS) entry which is preliminary data.</text>
</comment>
<keyword evidence="4" id="KW-1185">Reference proteome</keyword>
<organism evidence="3 4">
    <name type="scientific">Streptomyces thermocarboxydovorans</name>
    <dbReference type="NCBI Taxonomy" id="59298"/>
    <lineage>
        <taxon>Bacteria</taxon>
        <taxon>Bacillati</taxon>
        <taxon>Actinomycetota</taxon>
        <taxon>Actinomycetes</taxon>
        <taxon>Kitasatosporales</taxon>
        <taxon>Streptomycetaceae</taxon>
        <taxon>Streptomyces</taxon>
    </lineage>
</organism>
<dbReference type="InterPro" id="IPR005523">
    <property type="entry name" value="DUF317_SPDY"/>
</dbReference>
<feature type="region of interest" description="Disordered" evidence="1">
    <location>
        <begin position="243"/>
        <end position="269"/>
    </location>
</feature>
<reference evidence="3 4" key="1">
    <citation type="journal article" date="2019" name="Int. J. Syst. Evol. Microbiol.">
        <title>The Global Catalogue of Microorganisms (GCM) 10K type strain sequencing project: providing services to taxonomists for standard genome sequencing and annotation.</title>
        <authorList>
            <consortium name="The Broad Institute Genomics Platform"/>
            <consortium name="The Broad Institute Genome Sequencing Center for Infectious Disease"/>
            <person name="Wu L."/>
            <person name="Ma J."/>
        </authorList>
    </citation>
    <scope>NUCLEOTIDE SEQUENCE [LARGE SCALE GENOMIC DNA]</scope>
    <source>
        <strain evidence="3 4">JCM 10367</strain>
    </source>
</reference>
<accession>A0ABN1HEM9</accession>
<dbReference type="EMBL" id="BAAAGU010000015">
    <property type="protein sequence ID" value="GAA0642233.1"/>
    <property type="molecule type" value="Genomic_DNA"/>
</dbReference>
<feature type="domain" description="DUF317" evidence="2">
    <location>
        <begin position="57"/>
        <end position="113"/>
    </location>
</feature>
<protein>
    <submittedName>
        <fullName evidence="3">DUF317 domain-containing protein</fullName>
    </submittedName>
</protein>
<name>A0ABN1HEM9_9ACTN</name>
<proteinExistence type="predicted"/>
<dbReference type="Proteomes" id="UP001500724">
    <property type="component" value="Unassembled WGS sequence"/>
</dbReference>
<feature type="compositionally biased region" description="Basic residues" evidence="1">
    <location>
        <begin position="250"/>
        <end position="269"/>
    </location>
</feature>
<evidence type="ECO:0000313" key="3">
    <source>
        <dbReference type="EMBL" id="GAA0642233.1"/>
    </source>
</evidence>
<dbReference type="RefSeq" id="WP_285511803.1">
    <property type="nucleotide sequence ID" value="NZ_BAAAGU010000015.1"/>
</dbReference>
<evidence type="ECO:0000256" key="1">
    <source>
        <dbReference type="SAM" id="MobiDB-lite"/>
    </source>
</evidence>
<gene>
    <name evidence="3" type="ORF">GCM10009535_19460</name>
</gene>
<dbReference type="Pfam" id="PF03771">
    <property type="entry name" value="SPDY"/>
    <property type="match status" value="2"/>
</dbReference>